<feature type="compositionally biased region" description="Polar residues" evidence="2">
    <location>
        <begin position="505"/>
        <end position="517"/>
    </location>
</feature>
<sequence length="595" mass="65568">MFSWITGPRITNAIEDLDPDTAFDTTFVEPPETPAPTFAVRAFKQAIFGTPAPEESNETAKKLVKRVKLDEVNSKATEFPAQKENDPPSSPTKPNGILVTPGTGTKGKKTVSFGAHVVDNEGKRSTYTGKSGIPNDCPGKFPSPWAPGTELKESAEKDKDKDKMPRTKLTAALYDARSSSQLQPGQKPKAKDDSDITIDLSAPRSESGKYWKEQYESYADKSEKEVKKLVAKQQVAKNFAKKKDGEATELATRLAEERKRFRMRERELEDQSKDYQERLRQAMTENLRAGMEIAALKTRIASLEKSFTLPSDVQDSKNSFQIYEDSSKDSIRLHSVQGGPSAATTTTRTEDVMAPPSIILGKPVSSTREAPENKDNSPPKSRRQRRMTIPDPLSRGTSPYSATSNLGTESAQASSLPTKSPLSSIRPAEPPTKPSQPTHHFKLPIKSPFSLRQPHPSKENIPRKSPADLQSSPLPQPSSDTWMQDFNESPLPQMDKMALPIASGPSYSKPTKSTSQAKPARHQSSKSISHSTKVDVSKGAIVTQPVDSKFDVSKSAAHHAEGSSMVVRDRVQLPVDRKEQARRRLEQRKAKRLGS</sequence>
<name>A0A6A6DYG7_9PEZI</name>
<keyword evidence="1" id="KW-0175">Coiled coil</keyword>
<feature type="domain" description="Spindle pole body-associated protein cut12" evidence="3">
    <location>
        <begin position="156"/>
        <end position="273"/>
    </location>
</feature>
<feature type="region of interest" description="Disordered" evidence="2">
    <location>
        <begin position="122"/>
        <end position="201"/>
    </location>
</feature>
<feature type="compositionally biased region" description="Basic and acidic residues" evidence="2">
    <location>
        <begin position="456"/>
        <end position="466"/>
    </location>
</feature>
<reference evidence="4" key="1">
    <citation type="journal article" date="2020" name="Stud. Mycol.">
        <title>101 Dothideomycetes genomes: a test case for predicting lifestyles and emergence of pathogens.</title>
        <authorList>
            <person name="Haridas S."/>
            <person name="Albert R."/>
            <person name="Binder M."/>
            <person name="Bloem J."/>
            <person name="Labutti K."/>
            <person name="Salamov A."/>
            <person name="Andreopoulos B."/>
            <person name="Baker S."/>
            <person name="Barry K."/>
            <person name="Bills G."/>
            <person name="Bluhm B."/>
            <person name="Cannon C."/>
            <person name="Castanera R."/>
            <person name="Culley D."/>
            <person name="Daum C."/>
            <person name="Ezra D."/>
            <person name="Gonzalez J."/>
            <person name="Henrissat B."/>
            <person name="Kuo A."/>
            <person name="Liang C."/>
            <person name="Lipzen A."/>
            <person name="Lutzoni F."/>
            <person name="Magnuson J."/>
            <person name="Mondo S."/>
            <person name="Nolan M."/>
            <person name="Ohm R."/>
            <person name="Pangilinan J."/>
            <person name="Park H.-J."/>
            <person name="Ramirez L."/>
            <person name="Alfaro M."/>
            <person name="Sun H."/>
            <person name="Tritt A."/>
            <person name="Yoshinaga Y."/>
            <person name="Zwiers L.-H."/>
            <person name="Turgeon B."/>
            <person name="Goodwin S."/>
            <person name="Spatafora J."/>
            <person name="Crous P."/>
            <person name="Grigoriev I."/>
        </authorList>
    </citation>
    <scope>NUCLEOTIDE SEQUENCE</scope>
    <source>
        <strain evidence="4">CBS 207.26</strain>
    </source>
</reference>
<evidence type="ECO:0000256" key="1">
    <source>
        <dbReference type="SAM" id="Coils"/>
    </source>
</evidence>
<feature type="compositionally biased region" description="Basic and acidic residues" evidence="2">
    <location>
        <begin position="150"/>
        <end position="165"/>
    </location>
</feature>
<feature type="region of interest" description="Disordered" evidence="2">
    <location>
        <begin position="71"/>
        <end position="110"/>
    </location>
</feature>
<keyword evidence="5" id="KW-1185">Reference proteome</keyword>
<feature type="compositionally biased region" description="Polar residues" evidence="2">
    <location>
        <begin position="395"/>
        <end position="423"/>
    </location>
</feature>
<dbReference type="Proteomes" id="UP000800200">
    <property type="component" value="Unassembled WGS sequence"/>
</dbReference>
<evidence type="ECO:0000259" key="3">
    <source>
        <dbReference type="Pfam" id="PF11500"/>
    </source>
</evidence>
<dbReference type="OrthoDB" id="5383703at2759"/>
<feature type="coiled-coil region" evidence="1">
    <location>
        <begin position="212"/>
        <end position="285"/>
    </location>
</feature>
<evidence type="ECO:0000256" key="2">
    <source>
        <dbReference type="SAM" id="MobiDB-lite"/>
    </source>
</evidence>
<dbReference type="AlphaFoldDB" id="A0A6A6DYG7"/>
<evidence type="ECO:0000313" key="4">
    <source>
        <dbReference type="EMBL" id="KAF2184717.1"/>
    </source>
</evidence>
<proteinExistence type="predicted"/>
<dbReference type="EMBL" id="ML994637">
    <property type="protein sequence ID" value="KAF2184717.1"/>
    <property type="molecule type" value="Genomic_DNA"/>
</dbReference>
<dbReference type="Pfam" id="PF11500">
    <property type="entry name" value="Cut12"/>
    <property type="match status" value="1"/>
</dbReference>
<gene>
    <name evidence="4" type="ORF">K469DRAFT_633473</name>
</gene>
<accession>A0A6A6DYG7</accession>
<protein>
    <recommendedName>
        <fullName evidence="3">Spindle pole body-associated protein cut12 domain-containing protein</fullName>
    </recommendedName>
</protein>
<feature type="compositionally biased region" description="Basic and acidic residues" evidence="2">
    <location>
        <begin position="567"/>
        <end position="588"/>
    </location>
</feature>
<feature type="compositionally biased region" description="Low complexity" evidence="2">
    <location>
        <begin position="467"/>
        <end position="480"/>
    </location>
</feature>
<dbReference type="InterPro" id="IPR021589">
    <property type="entry name" value="Cut12"/>
</dbReference>
<evidence type="ECO:0000313" key="5">
    <source>
        <dbReference type="Proteomes" id="UP000800200"/>
    </source>
</evidence>
<organism evidence="4 5">
    <name type="scientific">Zopfia rhizophila CBS 207.26</name>
    <dbReference type="NCBI Taxonomy" id="1314779"/>
    <lineage>
        <taxon>Eukaryota</taxon>
        <taxon>Fungi</taxon>
        <taxon>Dikarya</taxon>
        <taxon>Ascomycota</taxon>
        <taxon>Pezizomycotina</taxon>
        <taxon>Dothideomycetes</taxon>
        <taxon>Dothideomycetes incertae sedis</taxon>
        <taxon>Zopfiaceae</taxon>
        <taxon>Zopfia</taxon>
    </lineage>
</organism>
<feature type="region of interest" description="Disordered" evidence="2">
    <location>
        <begin position="326"/>
        <end position="595"/>
    </location>
</feature>